<keyword evidence="7" id="KW-1185">Reference proteome</keyword>
<comment type="catalytic activity">
    <reaction evidence="1 2">
        <text>Thiol-dependent hydrolysis of ester, thioester, amide, peptide and isopeptide bonds formed by the C-terminal Gly of ubiquitin (a 76-residue protein attached to proteins as an intracellular targeting signal).</text>
        <dbReference type="EC" id="3.4.19.12"/>
    </reaction>
</comment>
<evidence type="ECO:0000313" key="5">
    <source>
        <dbReference type="EMBL" id="CAF1179887.1"/>
    </source>
</evidence>
<feature type="domain" description="USP" evidence="3">
    <location>
        <begin position="189"/>
        <end position="689"/>
    </location>
</feature>
<dbReference type="Proteomes" id="UP000663877">
    <property type="component" value="Unassembled WGS sequence"/>
</dbReference>
<dbReference type="PANTHER" id="PTHR21646:SF76">
    <property type="entry name" value="UBIQUITIN CARBOXYL-TERMINAL HYDROLASE 32"/>
    <property type="match status" value="1"/>
</dbReference>
<evidence type="ECO:0000313" key="7">
    <source>
        <dbReference type="Proteomes" id="UP000663832"/>
    </source>
</evidence>
<dbReference type="GO" id="GO:0006508">
    <property type="term" value="P:proteolysis"/>
    <property type="evidence" value="ECO:0007669"/>
    <property type="project" value="UniProtKB-KW"/>
</dbReference>
<dbReference type="SUPFAM" id="SSF54001">
    <property type="entry name" value="Cysteine proteinases"/>
    <property type="match status" value="1"/>
</dbReference>
<evidence type="ECO:0000256" key="2">
    <source>
        <dbReference type="RuleBase" id="RU366025"/>
    </source>
</evidence>
<evidence type="ECO:0000259" key="3">
    <source>
        <dbReference type="PROSITE" id="PS50235"/>
    </source>
</evidence>
<dbReference type="PROSITE" id="PS00973">
    <property type="entry name" value="USP_2"/>
    <property type="match status" value="1"/>
</dbReference>
<organism evidence="5 7">
    <name type="scientific">Adineta steineri</name>
    <dbReference type="NCBI Taxonomy" id="433720"/>
    <lineage>
        <taxon>Eukaryota</taxon>
        <taxon>Metazoa</taxon>
        <taxon>Spiralia</taxon>
        <taxon>Gnathifera</taxon>
        <taxon>Rotifera</taxon>
        <taxon>Eurotatoria</taxon>
        <taxon>Bdelloidea</taxon>
        <taxon>Adinetida</taxon>
        <taxon>Adinetidae</taxon>
        <taxon>Adineta</taxon>
    </lineage>
</organism>
<name>A0A814UWV6_9BILA</name>
<dbReference type="EMBL" id="CAJNOM010000174">
    <property type="protein sequence ID" value="CAF1179887.1"/>
    <property type="molecule type" value="Genomic_DNA"/>
</dbReference>
<dbReference type="PANTHER" id="PTHR21646">
    <property type="entry name" value="UBIQUITIN CARBOXYL-TERMINAL HYDROLASE"/>
    <property type="match status" value="1"/>
</dbReference>
<keyword evidence="2" id="KW-0788">Thiol protease</keyword>
<dbReference type="PROSITE" id="PS50235">
    <property type="entry name" value="USP_3"/>
    <property type="match status" value="1"/>
</dbReference>
<sequence>MKLSHMPKYSNCSLFDNRMNTCGSDYGVDEIYSAAELKAYFTNVGEEKITLFELIESRFNPPRQLKSICAKHRAEYGTHYDPGNSCQYPHCFRQSNIIQMGPNASRKLRQYRKLPMLANICDKCREEIKITYNIDAQIIIIDGAFWWEIPLVLAEPSKNPIETNTDVKISQSSISQASALIQNNHLGLCGLENIGNTCFMNSIIQCLSNIVDLKRYFVPCKCKAHLNHDNSNVNRENVAQLFGELLRCMWTTENYDATTYKLKKYISNYATRFRGYHQQDAHEFLTYLLDVLHEDLKSGGDNQSSIISELFHGRMQSNIKCLECSMVNQSQDSYNYLALSIAEPMKEQENTFDFCYVSLDGTRINHQFTFLQYDTIGHLIDRFVKLNPQTKYNYPQIVAFEITNENRISGSLHRNRFISNLSGRSIIFYEMPDISETLYFECLLRYKNQSKEYFYHPIFISVSKNERTDKGIVHQFNTLIPNLFPGSIYQIFYLNQKNEEILFESNSKIMYNTTFVIALDCYTMIERTRQTHNRLNPETANTNTITIESCIANLFVEQKLSENSEWHCSKCGKVCLALKYNQFSSVPHVLILQLKRFYYASDSNSKINTMVSYPFKLELTACSSNKKPSYNLIAVCLHQGSLSGGHYYTYAKHHLTNKWYRFDDTSVTLMQNEDQVISRNAYILFYVRNNGI</sequence>
<dbReference type="EMBL" id="CAJNOI010000029">
    <property type="protein sequence ID" value="CAF0873139.1"/>
    <property type="molecule type" value="Genomic_DNA"/>
</dbReference>
<dbReference type="EC" id="3.4.19.12" evidence="2"/>
<accession>A0A814UWV6</accession>
<keyword evidence="2" id="KW-0645">Protease</keyword>
<dbReference type="AlphaFoldDB" id="A0A814UWV6"/>
<keyword evidence="2" id="KW-0378">Hydrolase</keyword>
<dbReference type="InterPro" id="IPR001394">
    <property type="entry name" value="Peptidase_C19_UCH"/>
</dbReference>
<dbReference type="InterPro" id="IPR038765">
    <property type="entry name" value="Papain-like_cys_pep_sf"/>
</dbReference>
<keyword evidence="2" id="KW-0833">Ubl conjugation pathway</keyword>
<comment type="caution">
    <text evidence="5">The sequence shown here is derived from an EMBL/GenBank/DDBJ whole genome shotgun (WGS) entry which is preliminary data.</text>
</comment>
<reference evidence="5" key="1">
    <citation type="submission" date="2021-02" db="EMBL/GenBank/DDBJ databases">
        <authorList>
            <person name="Nowell W R."/>
        </authorList>
    </citation>
    <scope>NUCLEOTIDE SEQUENCE</scope>
</reference>
<dbReference type="InterPro" id="IPR018200">
    <property type="entry name" value="USP_CS"/>
</dbReference>
<dbReference type="InterPro" id="IPR028889">
    <property type="entry name" value="USP"/>
</dbReference>
<dbReference type="Proteomes" id="UP000663832">
    <property type="component" value="Unassembled WGS sequence"/>
</dbReference>
<evidence type="ECO:0000313" key="4">
    <source>
        <dbReference type="EMBL" id="CAF0873139.1"/>
    </source>
</evidence>
<dbReference type="Gene3D" id="3.90.70.10">
    <property type="entry name" value="Cysteine proteinases"/>
    <property type="match status" value="2"/>
</dbReference>
<dbReference type="GO" id="GO:0004843">
    <property type="term" value="F:cysteine-type deubiquitinase activity"/>
    <property type="evidence" value="ECO:0007669"/>
    <property type="project" value="UniProtKB-UniRule"/>
</dbReference>
<protein>
    <recommendedName>
        <fullName evidence="2">Ubiquitin carboxyl-terminal hydrolase</fullName>
        <ecNumber evidence="2">3.4.19.12</ecNumber>
    </recommendedName>
</protein>
<dbReference type="InterPro" id="IPR050185">
    <property type="entry name" value="Ub_carboxyl-term_hydrolase"/>
</dbReference>
<dbReference type="GO" id="GO:0016579">
    <property type="term" value="P:protein deubiquitination"/>
    <property type="evidence" value="ECO:0007669"/>
    <property type="project" value="InterPro"/>
</dbReference>
<evidence type="ECO:0000256" key="1">
    <source>
        <dbReference type="ARBA" id="ARBA00000707"/>
    </source>
</evidence>
<dbReference type="PROSITE" id="PS00972">
    <property type="entry name" value="USP_1"/>
    <property type="match status" value="1"/>
</dbReference>
<dbReference type="Pfam" id="PF00443">
    <property type="entry name" value="UCH"/>
    <property type="match status" value="1"/>
</dbReference>
<proteinExistence type="inferred from homology"/>
<gene>
    <name evidence="4" type="ORF">BJG266_LOCUS9008</name>
    <name evidence="5" type="ORF">QVE165_LOCUS24619</name>
    <name evidence="6" type="ORF">QVE165_LOCUS27641</name>
</gene>
<evidence type="ECO:0000313" key="6">
    <source>
        <dbReference type="EMBL" id="CAF1234879.1"/>
    </source>
</evidence>
<comment type="similarity">
    <text evidence="2">Belongs to the peptidase C19 family.</text>
</comment>
<dbReference type="EMBL" id="CAJNOM010000211">
    <property type="protein sequence ID" value="CAF1234879.1"/>
    <property type="molecule type" value="Genomic_DNA"/>
</dbReference>
<dbReference type="OrthoDB" id="265776at2759"/>